<evidence type="ECO:0000313" key="7">
    <source>
        <dbReference type="EMBL" id="GAA2506493.1"/>
    </source>
</evidence>
<dbReference type="InterPro" id="IPR036271">
    <property type="entry name" value="Tet_transcr_reg_TetR-rel_C_sf"/>
</dbReference>
<accession>A0ABP5ZXE8</accession>
<name>A0ABP5ZXE8_9ACTN</name>
<protein>
    <submittedName>
        <fullName evidence="7">ScbR family autoregulator-binding transcription factor</fullName>
    </submittedName>
</protein>
<dbReference type="PANTHER" id="PTHR47506">
    <property type="entry name" value="TRANSCRIPTIONAL REGULATORY PROTEIN"/>
    <property type="match status" value="1"/>
</dbReference>
<gene>
    <name evidence="7" type="ORF">GCM10010406_48890</name>
</gene>
<evidence type="ECO:0000313" key="8">
    <source>
        <dbReference type="Proteomes" id="UP001501358"/>
    </source>
</evidence>
<comment type="caution">
    <text evidence="7">The sequence shown here is derived from an EMBL/GenBank/DDBJ whole genome shotgun (WGS) entry which is preliminary data.</text>
</comment>
<keyword evidence="8" id="KW-1185">Reference proteome</keyword>
<dbReference type="PROSITE" id="PS50977">
    <property type="entry name" value="HTH_TETR_2"/>
    <property type="match status" value="1"/>
</dbReference>
<dbReference type="Pfam" id="PF21935">
    <property type="entry name" value="TetR_C_45"/>
    <property type="match status" value="1"/>
</dbReference>
<dbReference type="Pfam" id="PF00440">
    <property type="entry name" value="TetR_N"/>
    <property type="match status" value="1"/>
</dbReference>
<dbReference type="InterPro" id="IPR047923">
    <property type="entry name" value="ArpA-like"/>
</dbReference>
<dbReference type="PROSITE" id="PS01081">
    <property type="entry name" value="HTH_TETR_1"/>
    <property type="match status" value="1"/>
</dbReference>
<dbReference type="PRINTS" id="PR00455">
    <property type="entry name" value="HTHTETR"/>
</dbReference>
<dbReference type="NCBIfam" id="NF041196">
    <property type="entry name" value="ScbR_bind_reg"/>
    <property type="match status" value="1"/>
</dbReference>
<proteinExistence type="predicted"/>
<evidence type="ECO:0000256" key="2">
    <source>
        <dbReference type="ARBA" id="ARBA00023125"/>
    </source>
</evidence>
<dbReference type="PANTHER" id="PTHR47506:SF3">
    <property type="entry name" value="HTH-TYPE TRANSCRIPTIONAL REGULATOR LMRA"/>
    <property type="match status" value="1"/>
</dbReference>
<reference evidence="8" key="1">
    <citation type="journal article" date="2019" name="Int. J. Syst. Evol. Microbiol.">
        <title>The Global Catalogue of Microorganisms (GCM) 10K type strain sequencing project: providing services to taxonomists for standard genome sequencing and annotation.</title>
        <authorList>
            <consortium name="The Broad Institute Genomics Platform"/>
            <consortium name="The Broad Institute Genome Sequencing Center for Infectious Disease"/>
            <person name="Wu L."/>
            <person name="Ma J."/>
        </authorList>
    </citation>
    <scope>NUCLEOTIDE SEQUENCE [LARGE SCALE GENOMIC DNA]</scope>
    <source>
        <strain evidence="8">JCM 6307</strain>
    </source>
</reference>
<feature type="domain" description="HTH tetR-type" evidence="6">
    <location>
        <begin position="8"/>
        <end position="68"/>
    </location>
</feature>
<dbReference type="SUPFAM" id="SSF46689">
    <property type="entry name" value="Homeodomain-like"/>
    <property type="match status" value="1"/>
</dbReference>
<sequence length="231" mass="24675">MAKQERAVRTRQAILEAAASIFDERGYESASIAEILARGALTKGALYFHFTSKEDLARGVVAAQGEVLQVVEGDSPLQSLIDTSLWIADRLQTDVVLRAGIRLTVEGGVFDLPGAAPCQAWIEAYERLLAAALSEGELLPHVDPEGTAELLVGSFIGTQVLDRARGGRRDLSARVTAMWQHLLPGIAVCGMLPRLRTEAPGGTPSPFRDRSGRRPAAGPRNGEVPSAAGQR</sequence>
<organism evidence="7 8">
    <name type="scientific">Streptomyces thermolineatus</name>
    <dbReference type="NCBI Taxonomy" id="44033"/>
    <lineage>
        <taxon>Bacteria</taxon>
        <taxon>Bacillati</taxon>
        <taxon>Actinomycetota</taxon>
        <taxon>Actinomycetes</taxon>
        <taxon>Kitasatosporales</taxon>
        <taxon>Streptomycetaceae</taxon>
        <taxon>Streptomyces</taxon>
    </lineage>
</organism>
<evidence type="ECO:0000256" key="3">
    <source>
        <dbReference type="ARBA" id="ARBA00023163"/>
    </source>
</evidence>
<dbReference type="InterPro" id="IPR023772">
    <property type="entry name" value="DNA-bd_HTH_TetR-type_CS"/>
</dbReference>
<evidence type="ECO:0000256" key="1">
    <source>
        <dbReference type="ARBA" id="ARBA00023015"/>
    </source>
</evidence>
<evidence type="ECO:0000256" key="4">
    <source>
        <dbReference type="PROSITE-ProRule" id="PRU00335"/>
    </source>
</evidence>
<feature type="DNA-binding region" description="H-T-H motif" evidence="4">
    <location>
        <begin position="31"/>
        <end position="50"/>
    </location>
</feature>
<keyword evidence="2 4" id="KW-0238">DNA-binding</keyword>
<dbReference type="Gene3D" id="1.10.357.10">
    <property type="entry name" value="Tetracycline Repressor, domain 2"/>
    <property type="match status" value="1"/>
</dbReference>
<keyword evidence="3" id="KW-0804">Transcription</keyword>
<dbReference type="InterPro" id="IPR009057">
    <property type="entry name" value="Homeodomain-like_sf"/>
</dbReference>
<evidence type="ECO:0000259" key="6">
    <source>
        <dbReference type="PROSITE" id="PS50977"/>
    </source>
</evidence>
<keyword evidence="1" id="KW-0805">Transcription regulation</keyword>
<dbReference type="EMBL" id="BAAATA010000040">
    <property type="protein sequence ID" value="GAA2506493.1"/>
    <property type="molecule type" value="Genomic_DNA"/>
</dbReference>
<dbReference type="SUPFAM" id="SSF48498">
    <property type="entry name" value="Tetracyclin repressor-like, C-terminal domain"/>
    <property type="match status" value="1"/>
</dbReference>
<dbReference type="InterPro" id="IPR001647">
    <property type="entry name" value="HTH_TetR"/>
</dbReference>
<feature type="region of interest" description="Disordered" evidence="5">
    <location>
        <begin position="197"/>
        <end position="231"/>
    </location>
</feature>
<dbReference type="Proteomes" id="UP001501358">
    <property type="component" value="Unassembled WGS sequence"/>
</dbReference>
<dbReference type="RefSeq" id="WP_344385477.1">
    <property type="nucleotide sequence ID" value="NZ_BAAATA010000040.1"/>
</dbReference>
<dbReference type="InterPro" id="IPR054126">
    <property type="entry name" value="CprB_TetR_C"/>
</dbReference>
<evidence type="ECO:0000256" key="5">
    <source>
        <dbReference type="SAM" id="MobiDB-lite"/>
    </source>
</evidence>